<dbReference type="Gene3D" id="3.40.50.2000">
    <property type="entry name" value="Glycogen Phosphorylase B"/>
    <property type="match status" value="1"/>
</dbReference>
<evidence type="ECO:0000256" key="4">
    <source>
        <dbReference type="ARBA" id="ARBA00023157"/>
    </source>
</evidence>
<keyword evidence="2" id="KW-0328">Glycosyltransferase</keyword>
<dbReference type="InterPro" id="IPR013201">
    <property type="entry name" value="Prot_inhib_I29"/>
</dbReference>
<dbReference type="GO" id="GO:0035251">
    <property type="term" value="F:UDP-glucosyltransferase activity"/>
    <property type="evidence" value="ECO:0007669"/>
    <property type="project" value="TreeGrafter"/>
</dbReference>
<evidence type="ECO:0000256" key="1">
    <source>
        <dbReference type="ARBA" id="ARBA00009995"/>
    </source>
</evidence>
<evidence type="ECO:0000256" key="3">
    <source>
        <dbReference type="ARBA" id="ARBA00022807"/>
    </source>
</evidence>
<keyword evidence="2" id="KW-0808">Transferase</keyword>
<evidence type="ECO:0000256" key="5">
    <source>
        <dbReference type="SAM" id="Phobius"/>
    </source>
</evidence>
<keyword evidence="8" id="KW-1185">Reference proteome</keyword>
<dbReference type="Gene3D" id="3.90.70.10">
    <property type="entry name" value="Cysteine proteinases"/>
    <property type="match status" value="1"/>
</dbReference>
<keyword evidence="5" id="KW-0472">Membrane</keyword>
<feature type="domain" description="Cathepsin propeptide inhibitor" evidence="7">
    <location>
        <begin position="160"/>
        <end position="216"/>
    </location>
</feature>
<evidence type="ECO:0000313" key="8">
    <source>
        <dbReference type="Proteomes" id="UP000504621"/>
    </source>
</evidence>
<dbReference type="AlphaFoldDB" id="A0A6J1BC10"/>
<feature type="domain" description="Granulins" evidence="6">
    <location>
        <begin position="469"/>
        <end position="514"/>
    </location>
</feature>
<keyword evidence="3" id="KW-0645">Protease</keyword>
<dbReference type="SUPFAM" id="SSF54001">
    <property type="entry name" value="Cysteine proteinases"/>
    <property type="match status" value="1"/>
</dbReference>
<evidence type="ECO:0000259" key="6">
    <source>
        <dbReference type="SMART" id="SM00277"/>
    </source>
</evidence>
<keyword evidence="5" id="KW-1133">Transmembrane helix</keyword>
<keyword evidence="5" id="KW-0812">Transmembrane</keyword>
<dbReference type="Pfam" id="PF08246">
    <property type="entry name" value="Inhibitor_I29"/>
    <property type="match status" value="1"/>
</dbReference>
<dbReference type="InterPro" id="IPR000118">
    <property type="entry name" value="Granulin"/>
</dbReference>
<organism evidence="8 9">
    <name type="scientific">Herrania umbratica</name>
    <dbReference type="NCBI Taxonomy" id="108875"/>
    <lineage>
        <taxon>Eukaryota</taxon>
        <taxon>Viridiplantae</taxon>
        <taxon>Streptophyta</taxon>
        <taxon>Embryophyta</taxon>
        <taxon>Tracheophyta</taxon>
        <taxon>Spermatophyta</taxon>
        <taxon>Magnoliopsida</taxon>
        <taxon>eudicotyledons</taxon>
        <taxon>Gunneridae</taxon>
        <taxon>Pentapetalae</taxon>
        <taxon>rosids</taxon>
        <taxon>malvids</taxon>
        <taxon>Malvales</taxon>
        <taxon>Malvaceae</taxon>
        <taxon>Byttnerioideae</taxon>
        <taxon>Herrania</taxon>
    </lineage>
</organism>
<dbReference type="InterPro" id="IPR038765">
    <property type="entry name" value="Papain-like_cys_pep_sf"/>
</dbReference>
<evidence type="ECO:0000313" key="9">
    <source>
        <dbReference type="RefSeq" id="XP_021297032.1"/>
    </source>
</evidence>
<keyword evidence="3" id="KW-0378">Hydrolase</keyword>
<dbReference type="SMART" id="SM00277">
    <property type="entry name" value="GRAN"/>
    <property type="match status" value="1"/>
</dbReference>
<dbReference type="Pfam" id="PF00396">
    <property type="entry name" value="Granulin"/>
    <property type="match status" value="1"/>
</dbReference>
<proteinExistence type="inferred from homology"/>
<dbReference type="PANTHER" id="PTHR48047:SF45">
    <property type="entry name" value="SCOPOLETIN GLUCOSYLTRANSFERASE-LIKE"/>
    <property type="match status" value="1"/>
</dbReference>
<dbReference type="PANTHER" id="PTHR48047">
    <property type="entry name" value="GLYCOSYLTRANSFERASE"/>
    <property type="match status" value="1"/>
</dbReference>
<dbReference type="Proteomes" id="UP000504621">
    <property type="component" value="Unplaced"/>
</dbReference>
<dbReference type="SUPFAM" id="SSF53756">
    <property type="entry name" value="UDP-Glycosyltransferase/glycogen phosphorylase"/>
    <property type="match status" value="1"/>
</dbReference>
<dbReference type="SMART" id="SM00848">
    <property type="entry name" value="Inhibitor_I29"/>
    <property type="match status" value="1"/>
</dbReference>
<keyword evidence="4" id="KW-1015">Disulfide bond</keyword>
<accession>A0A6J1BC10</accession>
<sequence length="546" mass="62517">MRILVQHGQHIATGIHVANFNLLERQYNPCVKFPDQSYFWSKRNYLKPRTSPNIGWVSLSHDQAVTDTNSKLQPQGSFPVFFFSYKYQQINLLSLINFSSPMLARIQTMALLKKPSRIFFVMLFFLLTLSSALDMSIIDYDLKHGGQQQKRTETQIRRMYQTWLVKHGKAYNGLGENEKRFEIFKDNLKFIEEHNSVNRTYKVGLNRFADLTNEEYRAMYLGARLDGKTVSHRLAGKEKSQRYVFRVGDKLPESVDWREKGAVVAIKDQGQCVDMARLFARHGVKVTIATTPLNAHLFAKTIQRDRESGFEISTYIIKFPSAEVGLPEGCENVSSLPSQEMQSKFLKATNLFQQPLEQLLEELRPDCLVADMMFPWATDVARKFGIPRLVFHGTSCFSISAFDSVKRYVPHKKIATDFEVFDVPGLPDQIKMTKMQLPDFVKEEVGSERRKMLNEAFESERTSFGVIINSCLYEFGRFCFGWGCCPLESATCCEDHYSCCPQEYPICDLAAGTCRMSKDNPLGVKLLRRGPATSTRPQAWTRISSA</sequence>
<evidence type="ECO:0000256" key="2">
    <source>
        <dbReference type="ARBA" id="ARBA00022676"/>
    </source>
</evidence>
<dbReference type="GO" id="GO:0008234">
    <property type="term" value="F:cysteine-type peptidase activity"/>
    <property type="evidence" value="ECO:0007669"/>
    <property type="project" value="UniProtKB-KW"/>
</dbReference>
<protein>
    <submittedName>
        <fullName evidence="9">Uncharacterized protein LOC110426190</fullName>
    </submittedName>
</protein>
<name>A0A6J1BC10_9ROSI</name>
<dbReference type="Gene3D" id="2.10.25.160">
    <property type="entry name" value="Granulin"/>
    <property type="match status" value="1"/>
</dbReference>
<gene>
    <name evidence="9" type="primary">LOC110426190</name>
</gene>
<evidence type="ECO:0000259" key="7">
    <source>
        <dbReference type="SMART" id="SM00848"/>
    </source>
</evidence>
<reference evidence="9" key="1">
    <citation type="submission" date="2025-08" db="UniProtKB">
        <authorList>
            <consortium name="RefSeq"/>
        </authorList>
    </citation>
    <scope>IDENTIFICATION</scope>
    <source>
        <tissue evidence="9">Leaf</tissue>
    </source>
</reference>
<comment type="similarity">
    <text evidence="1">Belongs to the UDP-glycosyltransferase family.</text>
</comment>
<dbReference type="GeneID" id="110426190"/>
<feature type="transmembrane region" description="Helical" evidence="5">
    <location>
        <begin position="118"/>
        <end position="138"/>
    </location>
</feature>
<dbReference type="OrthoDB" id="948996at2759"/>
<dbReference type="InterPro" id="IPR037277">
    <property type="entry name" value="Granulin_sf"/>
</dbReference>
<dbReference type="RefSeq" id="XP_021297032.1">
    <property type="nucleotide sequence ID" value="XM_021441357.1"/>
</dbReference>
<keyword evidence="3" id="KW-0788">Thiol protease</keyword>